<dbReference type="InterPro" id="IPR026015">
    <property type="entry name" value="ATP_synth_OSCP/delta_N_sf"/>
</dbReference>
<evidence type="ECO:0000313" key="9">
    <source>
        <dbReference type="Proteomes" id="UP000613208"/>
    </source>
</evidence>
<keyword evidence="7" id="KW-1003">Cell membrane</keyword>
<dbReference type="Proteomes" id="UP000613208">
    <property type="component" value="Unassembled WGS sequence"/>
</dbReference>
<dbReference type="Pfam" id="PF00213">
    <property type="entry name" value="OSCP"/>
    <property type="match status" value="1"/>
</dbReference>
<comment type="function">
    <text evidence="7">F(1)F(0) ATP synthase produces ATP from ADP in the presence of a proton or sodium gradient. F-type ATPases consist of two structural domains, F(1) containing the extramembraneous catalytic core and F(0) containing the membrane proton channel, linked together by a central stalk and a peripheral stalk. During catalysis, ATP synthesis in the catalytic domain of F(1) is coupled via a rotary mechanism of the central stalk subunits to proton translocation.</text>
</comment>
<gene>
    <name evidence="8" type="primary">atpH_1</name>
    <name evidence="7" type="synonym">atpH</name>
    <name evidence="8" type="ORF">ANBU17_31140</name>
</gene>
<keyword evidence="5 7" id="KW-0472">Membrane</keyword>
<keyword evidence="6 7" id="KW-0066">ATP synthesis</keyword>
<dbReference type="NCBIfam" id="TIGR01145">
    <property type="entry name" value="ATP_synt_delta"/>
    <property type="match status" value="1"/>
</dbReference>
<name>A0A916VFH1_9FIRM</name>
<comment type="subcellular location">
    <subcellularLocation>
        <location evidence="7">Cell membrane</location>
        <topology evidence="7">Peripheral membrane protein</topology>
    </subcellularLocation>
    <subcellularLocation>
        <location evidence="1">Membrane</location>
    </subcellularLocation>
</comment>
<keyword evidence="9" id="KW-1185">Reference proteome</keyword>
<keyword evidence="4 7" id="KW-0406">Ion transport</keyword>
<evidence type="ECO:0000256" key="5">
    <source>
        <dbReference type="ARBA" id="ARBA00023136"/>
    </source>
</evidence>
<dbReference type="AlphaFoldDB" id="A0A916VFH1"/>
<evidence type="ECO:0000256" key="6">
    <source>
        <dbReference type="ARBA" id="ARBA00023310"/>
    </source>
</evidence>
<organism evidence="8 9">
    <name type="scientific">Anaerostipes butyraticus</name>
    <dbReference type="NCBI Taxonomy" id="645466"/>
    <lineage>
        <taxon>Bacteria</taxon>
        <taxon>Bacillati</taxon>
        <taxon>Bacillota</taxon>
        <taxon>Clostridia</taxon>
        <taxon>Lachnospirales</taxon>
        <taxon>Lachnospiraceae</taxon>
        <taxon>Anaerostipes</taxon>
    </lineage>
</organism>
<accession>A0A916VFH1</accession>
<protein>
    <recommendedName>
        <fullName evidence="7">ATP synthase subunit delta</fullName>
    </recommendedName>
    <alternativeName>
        <fullName evidence="7">ATP synthase F(1) sector subunit delta</fullName>
    </alternativeName>
    <alternativeName>
        <fullName evidence="7">F-type ATPase subunit delta</fullName>
        <shortName evidence="7">F-ATPase subunit delta</shortName>
    </alternativeName>
</protein>
<dbReference type="GO" id="GO:0045259">
    <property type="term" value="C:proton-transporting ATP synthase complex"/>
    <property type="evidence" value="ECO:0007669"/>
    <property type="project" value="UniProtKB-KW"/>
</dbReference>
<proteinExistence type="inferred from homology"/>
<evidence type="ECO:0000256" key="3">
    <source>
        <dbReference type="ARBA" id="ARBA00022781"/>
    </source>
</evidence>
<comment type="caution">
    <text evidence="8">The sequence shown here is derived from an EMBL/GenBank/DDBJ whole genome shotgun (WGS) entry which is preliminary data.</text>
</comment>
<comment type="similarity">
    <text evidence="7">Belongs to the ATPase delta chain family.</text>
</comment>
<dbReference type="PANTHER" id="PTHR11910">
    <property type="entry name" value="ATP SYNTHASE DELTA CHAIN"/>
    <property type="match status" value="1"/>
</dbReference>
<evidence type="ECO:0000256" key="4">
    <source>
        <dbReference type="ARBA" id="ARBA00023065"/>
    </source>
</evidence>
<evidence type="ECO:0000256" key="7">
    <source>
        <dbReference type="HAMAP-Rule" id="MF_01416"/>
    </source>
</evidence>
<keyword evidence="3 7" id="KW-0375">Hydrogen ion transport</keyword>
<comment type="function">
    <text evidence="7">This protein is part of the stalk that links CF(0) to CF(1). It either transmits conformational changes from CF(0) to CF(1) or is implicated in proton conduction.</text>
</comment>
<dbReference type="SUPFAM" id="SSF47928">
    <property type="entry name" value="N-terminal domain of the delta subunit of the F1F0-ATP synthase"/>
    <property type="match status" value="1"/>
</dbReference>
<evidence type="ECO:0000313" key="8">
    <source>
        <dbReference type="EMBL" id="GFO86767.1"/>
    </source>
</evidence>
<dbReference type="EMBL" id="BLYI01000075">
    <property type="protein sequence ID" value="GFO86767.1"/>
    <property type="molecule type" value="Genomic_DNA"/>
</dbReference>
<keyword evidence="7" id="KW-0139">CF(1)</keyword>
<keyword evidence="2 7" id="KW-0813">Transport</keyword>
<sequence length="181" mass="20809">MASRVSRIYGDAYVSLQMEEERLNEAARETAAMQDILKQDEELSQFLCHPQITKEQKMRTVENIFRNTVSDDMMGFLIIMIQKGRWKEIEETLDYIVQKIKKLQGTGVLKVISACSLSETQKKKIEKKVLEASSYDRLDVSYTTDETVLGGLILQMDNRVVDSSIRTKLDSMAKYLSKIQL</sequence>
<dbReference type="RefSeq" id="WP_201312410.1">
    <property type="nucleotide sequence ID" value="NZ_BLYI01000075.1"/>
</dbReference>
<dbReference type="Gene3D" id="1.10.520.20">
    <property type="entry name" value="N-terminal domain of the delta subunit of the F1F0-ATP synthase"/>
    <property type="match status" value="1"/>
</dbReference>
<evidence type="ECO:0000256" key="1">
    <source>
        <dbReference type="ARBA" id="ARBA00004370"/>
    </source>
</evidence>
<reference evidence="8" key="1">
    <citation type="submission" date="2020-06" db="EMBL/GenBank/DDBJ databases">
        <title>Characterization of fructooligosaccharide metabolism and fructooligosaccharide-degrading enzymes in human commensal butyrate producers.</title>
        <authorList>
            <person name="Tanno H."/>
            <person name="Fujii T."/>
            <person name="Hirano K."/>
            <person name="Maeno S."/>
            <person name="Tonozuka T."/>
            <person name="Sakamoto M."/>
            <person name="Ohkuma M."/>
            <person name="Tochio T."/>
            <person name="Endo A."/>
        </authorList>
    </citation>
    <scope>NUCLEOTIDE SEQUENCE</scope>
    <source>
        <strain evidence="8">JCM 17466</strain>
    </source>
</reference>
<evidence type="ECO:0000256" key="2">
    <source>
        <dbReference type="ARBA" id="ARBA00022448"/>
    </source>
</evidence>
<dbReference type="HAMAP" id="MF_01416">
    <property type="entry name" value="ATP_synth_delta_bact"/>
    <property type="match status" value="1"/>
</dbReference>
<dbReference type="GO" id="GO:0005886">
    <property type="term" value="C:plasma membrane"/>
    <property type="evidence" value="ECO:0007669"/>
    <property type="project" value="UniProtKB-SubCell"/>
</dbReference>
<dbReference type="PRINTS" id="PR00125">
    <property type="entry name" value="ATPASEDELTA"/>
</dbReference>
<dbReference type="GO" id="GO:0046933">
    <property type="term" value="F:proton-transporting ATP synthase activity, rotational mechanism"/>
    <property type="evidence" value="ECO:0007669"/>
    <property type="project" value="UniProtKB-UniRule"/>
</dbReference>
<dbReference type="InterPro" id="IPR000711">
    <property type="entry name" value="ATPase_OSCP/dsu"/>
</dbReference>